<gene>
    <name evidence="1" type="ORF">SKC38_01630</name>
</gene>
<dbReference type="EMBL" id="JBBKYA010000001">
    <property type="protein sequence ID" value="MFD3274924.1"/>
    <property type="molecule type" value="Genomic_DNA"/>
</dbReference>
<proteinExistence type="predicted"/>
<organism evidence="1 2">
    <name type="scientific">Aquirufa echingensis</name>
    <dbReference type="NCBI Taxonomy" id="3096516"/>
    <lineage>
        <taxon>Bacteria</taxon>
        <taxon>Pseudomonadati</taxon>
        <taxon>Bacteroidota</taxon>
        <taxon>Cytophagia</taxon>
        <taxon>Cytophagales</taxon>
        <taxon>Flectobacillaceae</taxon>
        <taxon>Aquirufa</taxon>
    </lineage>
</organism>
<keyword evidence="2" id="KW-1185">Reference proteome</keyword>
<protein>
    <submittedName>
        <fullName evidence="1">Uncharacterized protein</fullName>
    </submittedName>
</protein>
<name>A0ABW6CVX0_9BACT</name>
<evidence type="ECO:0000313" key="1">
    <source>
        <dbReference type="EMBL" id="MFD3274924.1"/>
    </source>
</evidence>
<accession>A0ABW6CVX0</accession>
<reference evidence="1 2" key="1">
    <citation type="submission" date="2024-03" db="EMBL/GenBank/DDBJ databases">
        <title>Aquirufa genome sequencing.</title>
        <authorList>
            <person name="Pitt A."/>
            <person name="Hahn M.W."/>
        </authorList>
    </citation>
    <scope>NUCLEOTIDE SEQUENCE [LARGE SCALE GENOMIC DNA]</scope>
    <source>
        <strain evidence="1 2">PLAD-142S6K</strain>
    </source>
</reference>
<dbReference type="Proteomes" id="UP001598114">
    <property type="component" value="Unassembled WGS sequence"/>
</dbReference>
<comment type="caution">
    <text evidence="1">The sequence shown here is derived from an EMBL/GenBank/DDBJ whole genome shotgun (WGS) entry which is preliminary data.</text>
</comment>
<dbReference type="RefSeq" id="WP_377974522.1">
    <property type="nucleotide sequence ID" value="NZ_JBBKYA010000001.1"/>
</dbReference>
<evidence type="ECO:0000313" key="2">
    <source>
        <dbReference type="Proteomes" id="UP001598114"/>
    </source>
</evidence>
<sequence>MLGIEIKSEEVSFDSVKTDISKISYLLGVNKYTKSRQSQPDEMTLVVGGKNNIINGEIINLNNSKIVFKKITALSYTLNTYFKDWGVTASLSVDNATNSFIMKLNNVSFNLQKKLDMTSRQRLVAIILLNYYDEFRVSNPYLVNGSSIRSENESPIGKSIYSFTIGWGFTREQSIDDELSARGGSVDEIKKYECTLLGTSNSCFFESLGCVTISTFKCNIAS</sequence>